<dbReference type="CDD" id="cd00033">
    <property type="entry name" value="CCP"/>
    <property type="match status" value="2"/>
</dbReference>
<evidence type="ECO:0000256" key="3">
    <source>
        <dbReference type="ARBA" id="ARBA00023157"/>
    </source>
</evidence>
<dbReference type="OrthoDB" id="6092440at2759"/>
<keyword evidence="5" id="KW-0812">Transmembrane</keyword>
<dbReference type="InterPro" id="IPR035976">
    <property type="entry name" value="Sushi/SCR/CCP_sf"/>
</dbReference>
<evidence type="ECO:0000256" key="4">
    <source>
        <dbReference type="PROSITE-ProRule" id="PRU00302"/>
    </source>
</evidence>
<reference evidence="9 10" key="1">
    <citation type="submission" date="2020-06" db="EMBL/GenBank/DDBJ databases">
        <authorList>
            <person name="Li R."/>
            <person name="Bekaert M."/>
        </authorList>
    </citation>
    <scope>NUCLEOTIDE SEQUENCE [LARGE SCALE GENOMIC DNA]</scope>
    <source>
        <strain evidence="10">wild</strain>
    </source>
</reference>
<evidence type="ECO:0008006" key="11">
    <source>
        <dbReference type="Google" id="ProtNLM"/>
    </source>
</evidence>
<dbReference type="Proteomes" id="UP000507470">
    <property type="component" value="Unassembled WGS sequence"/>
</dbReference>
<dbReference type="PROSITE" id="PS50923">
    <property type="entry name" value="SUSHI"/>
    <property type="match status" value="2"/>
</dbReference>
<dbReference type="PROSITE" id="PS50041">
    <property type="entry name" value="C_TYPE_LECTIN_2"/>
    <property type="match status" value="1"/>
</dbReference>
<dbReference type="SUPFAM" id="SSF56436">
    <property type="entry name" value="C-type lectin-like"/>
    <property type="match status" value="1"/>
</dbReference>
<evidence type="ECO:0000256" key="1">
    <source>
        <dbReference type="ARBA" id="ARBA00022729"/>
    </source>
</evidence>
<feature type="domain" description="Ig-like" evidence="7">
    <location>
        <begin position="141"/>
        <end position="226"/>
    </location>
</feature>
<dbReference type="InterPro" id="IPR051277">
    <property type="entry name" value="SEZ6_CSMD_C4BPB_Regulators"/>
</dbReference>
<organism evidence="9 10">
    <name type="scientific">Mytilus coruscus</name>
    <name type="common">Sea mussel</name>
    <dbReference type="NCBI Taxonomy" id="42192"/>
    <lineage>
        <taxon>Eukaryota</taxon>
        <taxon>Metazoa</taxon>
        <taxon>Spiralia</taxon>
        <taxon>Lophotrochozoa</taxon>
        <taxon>Mollusca</taxon>
        <taxon>Bivalvia</taxon>
        <taxon>Autobranchia</taxon>
        <taxon>Pteriomorphia</taxon>
        <taxon>Mytilida</taxon>
        <taxon>Mytiloidea</taxon>
        <taxon>Mytilidae</taxon>
        <taxon>Mytilinae</taxon>
        <taxon>Mytilus</taxon>
    </lineage>
</organism>
<accession>A0A6J8AFB0</accession>
<dbReference type="PANTHER" id="PTHR45656:SF4">
    <property type="entry name" value="PROTEIN CBR-CLEC-78"/>
    <property type="match status" value="1"/>
</dbReference>
<evidence type="ECO:0000259" key="7">
    <source>
        <dbReference type="PROSITE" id="PS50835"/>
    </source>
</evidence>
<keyword evidence="3" id="KW-1015">Disulfide bond</keyword>
<evidence type="ECO:0000313" key="9">
    <source>
        <dbReference type="EMBL" id="CAC5365456.1"/>
    </source>
</evidence>
<dbReference type="InterPro" id="IPR000436">
    <property type="entry name" value="Sushi_SCR_CCP_dom"/>
</dbReference>
<feature type="domain" description="C-type lectin" evidence="6">
    <location>
        <begin position="16"/>
        <end position="132"/>
    </location>
</feature>
<keyword evidence="5" id="KW-0472">Membrane</keyword>
<evidence type="ECO:0000259" key="6">
    <source>
        <dbReference type="PROSITE" id="PS50041"/>
    </source>
</evidence>
<dbReference type="AlphaFoldDB" id="A0A6J8AFB0"/>
<dbReference type="InterPro" id="IPR016186">
    <property type="entry name" value="C-type_lectin-like/link_sf"/>
</dbReference>
<feature type="transmembrane region" description="Helical" evidence="5">
    <location>
        <begin position="325"/>
        <end position="350"/>
    </location>
</feature>
<dbReference type="PANTHER" id="PTHR45656">
    <property type="entry name" value="PROTEIN CBR-CLEC-78"/>
    <property type="match status" value="1"/>
</dbReference>
<feature type="domain" description="Sushi" evidence="8">
    <location>
        <begin position="135"/>
        <end position="196"/>
    </location>
</feature>
<dbReference type="SUPFAM" id="SSF57535">
    <property type="entry name" value="Complement control module/SCR domain"/>
    <property type="match status" value="2"/>
</dbReference>
<dbReference type="SMART" id="SM00032">
    <property type="entry name" value="CCP"/>
    <property type="match status" value="2"/>
</dbReference>
<keyword evidence="1" id="KW-0732">Signal</keyword>
<protein>
    <recommendedName>
        <fullName evidence="11">MRC</fullName>
    </recommendedName>
</protein>
<comment type="caution">
    <text evidence="4">Lacks conserved residue(s) required for the propagation of feature annotation.</text>
</comment>
<evidence type="ECO:0000256" key="2">
    <source>
        <dbReference type="ARBA" id="ARBA00022737"/>
    </source>
</evidence>
<dbReference type="Pfam" id="PF00084">
    <property type="entry name" value="Sushi"/>
    <property type="match status" value="2"/>
</dbReference>
<sequence>MMKRNEKREVKDTKGYIESEETLMNWNDAKAACKAKGMQLATYRSKTELDNFNNGDYHWIGSSWDPSLQMFEWVDGSLWSINDAIFTYKRASEPNQMEGYGGSSPPYQNCIFYQSTLIASQDCDNDYKSLCENVISCTSPPSVNNAATDITVVKSPGEIITYTCDFGYELSGGQTSWTRQCGIDGNWTTDSNVCVVKQCKTPPAVSNSNHNTLAVKNPGETITYTCASGYYLSNGQTFWTRFCEWGGTWEMDTNSCSVPIVTDDATTMSITTDQSVAGCACNIAEVTNTSSYIQTFSTFKVQVNKTSAYRRSLISAPDDRMSSAVIGYMGVFILCLVLAVPLLVDILNIFNDE</sequence>
<dbReference type="Gene3D" id="2.10.70.10">
    <property type="entry name" value="Complement Module, domain 1"/>
    <property type="match status" value="2"/>
</dbReference>
<keyword evidence="4" id="KW-0768">Sushi</keyword>
<feature type="domain" description="Sushi" evidence="8">
    <location>
        <begin position="197"/>
        <end position="258"/>
    </location>
</feature>
<dbReference type="EMBL" id="CACVKT020001125">
    <property type="protein sequence ID" value="CAC5365456.1"/>
    <property type="molecule type" value="Genomic_DNA"/>
</dbReference>
<keyword evidence="10" id="KW-1185">Reference proteome</keyword>
<keyword evidence="5" id="KW-1133">Transmembrane helix</keyword>
<proteinExistence type="predicted"/>
<dbReference type="Pfam" id="PF00059">
    <property type="entry name" value="Lectin_C"/>
    <property type="match status" value="1"/>
</dbReference>
<dbReference type="Gene3D" id="3.10.100.10">
    <property type="entry name" value="Mannose-Binding Protein A, subunit A"/>
    <property type="match status" value="1"/>
</dbReference>
<dbReference type="PROSITE" id="PS50835">
    <property type="entry name" value="IG_LIKE"/>
    <property type="match status" value="1"/>
</dbReference>
<keyword evidence="2" id="KW-0677">Repeat</keyword>
<dbReference type="InterPro" id="IPR016187">
    <property type="entry name" value="CTDL_fold"/>
</dbReference>
<evidence type="ECO:0000259" key="8">
    <source>
        <dbReference type="PROSITE" id="PS50923"/>
    </source>
</evidence>
<evidence type="ECO:0000313" key="10">
    <source>
        <dbReference type="Proteomes" id="UP000507470"/>
    </source>
</evidence>
<name>A0A6J8AFB0_MYTCO</name>
<dbReference type="InterPro" id="IPR001304">
    <property type="entry name" value="C-type_lectin-like"/>
</dbReference>
<evidence type="ECO:0000256" key="5">
    <source>
        <dbReference type="SAM" id="Phobius"/>
    </source>
</evidence>
<gene>
    <name evidence="9" type="ORF">MCOR_6130</name>
</gene>
<dbReference type="InterPro" id="IPR007110">
    <property type="entry name" value="Ig-like_dom"/>
</dbReference>